<sequence>MIEPQWLIVGVLTGLILGTVFIPPTRKSMGVPRPGDSETFFTETGCVRFEAVEVPCTAEPDSLNLLAAHK</sequence>
<reference evidence="2" key="1">
    <citation type="journal article" date="2020" name="Nature">
        <title>Giant virus diversity and host interactions through global metagenomics.</title>
        <authorList>
            <person name="Schulz F."/>
            <person name="Roux S."/>
            <person name="Paez-Espino D."/>
            <person name="Jungbluth S."/>
            <person name="Walsh D.A."/>
            <person name="Denef V.J."/>
            <person name="McMahon K.D."/>
            <person name="Konstantinidis K.T."/>
            <person name="Eloe-Fadrosh E.A."/>
            <person name="Kyrpides N.C."/>
            <person name="Woyke T."/>
        </authorList>
    </citation>
    <scope>NUCLEOTIDE SEQUENCE</scope>
    <source>
        <strain evidence="2">GVMAG-M-3300009068-25</strain>
    </source>
</reference>
<dbReference type="AlphaFoldDB" id="A0A6C0ENW7"/>
<feature type="transmembrane region" description="Helical" evidence="1">
    <location>
        <begin position="6"/>
        <end position="23"/>
    </location>
</feature>
<proteinExistence type="predicted"/>
<keyword evidence="1" id="KW-1133">Transmembrane helix</keyword>
<evidence type="ECO:0000313" key="2">
    <source>
        <dbReference type="EMBL" id="QHT29999.1"/>
    </source>
</evidence>
<keyword evidence="1" id="KW-0812">Transmembrane</keyword>
<organism evidence="2">
    <name type="scientific">viral metagenome</name>
    <dbReference type="NCBI Taxonomy" id="1070528"/>
    <lineage>
        <taxon>unclassified sequences</taxon>
        <taxon>metagenomes</taxon>
        <taxon>organismal metagenomes</taxon>
    </lineage>
</organism>
<accession>A0A6C0ENW7</accession>
<dbReference type="EMBL" id="MN738888">
    <property type="protein sequence ID" value="QHT29999.1"/>
    <property type="molecule type" value="Genomic_DNA"/>
</dbReference>
<keyword evidence="1" id="KW-0472">Membrane</keyword>
<name>A0A6C0ENW7_9ZZZZ</name>
<protein>
    <submittedName>
        <fullName evidence="2">Uncharacterized protein</fullName>
    </submittedName>
</protein>
<evidence type="ECO:0000256" key="1">
    <source>
        <dbReference type="SAM" id="Phobius"/>
    </source>
</evidence>